<dbReference type="InterPro" id="IPR052714">
    <property type="entry name" value="MFS_Exporter"/>
</dbReference>
<dbReference type="Pfam" id="PF07690">
    <property type="entry name" value="MFS_1"/>
    <property type="match status" value="1"/>
</dbReference>
<dbReference type="Gene3D" id="1.20.1250.20">
    <property type="entry name" value="MFS general substrate transporter like domains"/>
    <property type="match status" value="1"/>
</dbReference>
<feature type="transmembrane region" description="Helical" evidence="6">
    <location>
        <begin position="47"/>
        <end position="65"/>
    </location>
</feature>
<proteinExistence type="predicted"/>
<feature type="transmembrane region" description="Helical" evidence="6">
    <location>
        <begin position="164"/>
        <end position="186"/>
    </location>
</feature>
<dbReference type="InterPro" id="IPR020846">
    <property type="entry name" value="MFS_dom"/>
</dbReference>
<evidence type="ECO:0000256" key="4">
    <source>
        <dbReference type="ARBA" id="ARBA00022989"/>
    </source>
</evidence>
<keyword evidence="2" id="KW-0813">Transport</keyword>
<name>A0ABU4JTQ5_9CLOT</name>
<evidence type="ECO:0000259" key="7">
    <source>
        <dbReference type="PROSITE" id="PS50850"/>
    </source>
</evidence>
<reference evidence="8 9" key="1">
    <citation type="submission" date="2023-04" db="EMBL/GenBank/DDBJ databases">
        <title>Clostridium tannerae sp. nov., isolated from the fecal material of an alpaca.</title>
        <authorList>
            <person name="Miller S."/>
            <person name="Hendry M."/>
            <person name="King J."/>
            <person name="Sankaranarayanan K."/>
            <person name="Lawson P.A."/>
        </authorList>
    </citation>
    <scope>NUCLEOTIDE SEQUENCE [LARGE SCALE GENOMIC DNA]</scope>
    <source>
        <strain evidence="8 9">A1-XYC3</strain>
    </source>
</reference>
<feature type="transmembrane region" description="Helical" evidence="6">
    <location>
        <begin position="109"/>
        <end position="127"/>
    </location>
</feature>
<gene>
    <name evidence="8" type="ORF">P8V03_10265</name>
</gene>
<feature type="transmembrane region" description="Helical" evidence="6">
    <location>
        <begin position="364"/>
        <end position="383"/>
    </location>
</feature>
<evidence type="ECO:0000256" key="6">
    <source>
        <dbReference type="SAM" id="Phobius"/>
    </source>
</evidence>
<dbReference type="InterPro" id="IPR011701">
    <property type="entry name" value="MFS"/>
</dbReference>
<feature type="transmembrane region" description="Helical" evidence="6">
    <location>
        <begin position="77"/>
        <end position="103"/>
    </location>
</feature>
<evidence type="ECO:0000313" key="9">
    <source>
        <dbReference type="Proteomes" id="UP001281656"/>
    </source>
</evidence>
<dbReference type="RefSeq" id="WP_261670354.1">
    <property type="nucleotide sequence ID" value="NZ_JARUJP010000010.1"/>
</dbReference>
<feature type="transmembrane region" description="Helical" evidence="6">
    <location>
        <begin position="339"/>
        <end position="358"/>
    </location>
</feature>
<organism evidence="8 9">
    <name type="scientific">Clostridium tanneri</name>
    <dbReference type="NCBI Taxonomy" id="3037988"/>
    <lineage>
        <taxon>Bacteria</taxon>
        <taxon>Bacillati</taxon>
        <taxon>Bacillota</taxon>
        <taxon>Clostridia</taxon>
        <taxon>Eubacteriales</taxon>
        <taxon>Clostridiaceae</taxon>
        <taxon>Clostridium</taxon>
    </lineage>
</organism>
<feature type="transmembrane region" description="Helical" evidence="6">
    <location>
        <begin position="207"/>
        <end position="233"/>
    </location>
</feature>
<comment type="caution">
    <text evidence="8">The sequence shown here is derived from an EMBL/GenBank/DDBJ whole genome shotgun (WGS) entry which is preliminary data.</text>
</comment>
<feature type="domain" description="Major facilitator superfamily (MFS) profile" evidence="7">
    <location>
        <begin position="10"/>
        <end position="388"/>
    </location>
</feature>
<evidence type="ECO:0000256" key="2">
    <source>
        <dbReference type="ARBA" id="ARBA00022448"/>
    </source>
</evidence>
<keyword evidence="9" id="KW-1185">Reference proteome</keyword>
<dbReference type="CDD" id="cd17489">
    <property type="entry name" value="MFS_YfcJ_like"/>
    <property type="match status" value="1"/>
</dbReference>
<evidence type="ECO:0000256" key="1">
    <source>
        <dbReference type="ARBA" id="ARBA00004651"/>
    </source>
</evidence>
<protein>
    <submittedName>
        <fullName evidence="8">MFS transporter</fullName>
    </submittedName>
</protein>
<feature type="transmembrane region" description="Helical" evidence="6">
    <location>
        <begin position="275"/>
        <end position="292"/>
    </location>
</feature>
<dbReference type="EMBL" id="JARUJP010000010">
    <property type="protein sequence ID" value="MDW8801535.1"/>
    <property type="molecule type" value="Genomic_DNA"/>
</dbReference>
<comment type="subcellular location">
    <subcellularLocation>
        <location evidence="1">Cell membrane</location>
        <topology evidence="1">Multi-pass membrane protein</topology>
    </subcellularLocation>
</comment>
<sequence>MNKSKLWTKNFLIVSTANFFLYFTFYLLMVTITLFATEKFHASPSEAGLASGIFVIGILIARIFSGRYIDQVGWKKMLYIGFILFLFTTCLYVLVNSMAFLLINRFLNGAAMGIASTATGTIVAKIIPQDRRGEGTGYYALSVTVAAAIGPFLGMFIVGHSTFYMNFVICIIFLVFSFIAVFFIKIPRLEFTKEQLEKRKGFSLKSFFEIKAIPISIIAALIALGYSSILTFLTSYTKEINLVNIGSFFFIVYAVFVLVSRPFTGRCFDKKGENFVMYPAILLFAIALVILSQSHKGFSLLLAGALVGLGYGTTSSSVQAISVKVSPKHRMGLATSTNFIFQDLGVGLGPFILGYFVPLIGYRGLYMIMAVVIFLCLFLYYFLHGRKIAYIEESDESVSA</sequence>
<keyword evidence="4 6" id="KW-1133">Transmembrane helix</keyword>
<dbReference type="PANTHER" id="PTHR23531:SF2">
    <property type="entry name" value="PERMEASE"/>
    <property type="match status" value="1"/>
</dbReference>
<feature type="transmembrane region" description="Helical" evidence="6">
    <location>
        <begin position="12"/>
        <end position="35"/>
    </location>
</feature>
<evidence type="ECO:0000256" key="5">
    <source>
        <dbReference type="ARBA" id="ARBA00023136"/>
    </source>
</evidence>
<dbReference type="PROSITE" id="PS50850">
    <property type="entry name" value="MFS"/>
    <property type="match status" value="1"/>
</dbReference>
<dbReference type="Proteomes" id="UP001281656">
    <property type="component" value="Unassembled WGS sequence"/>
</dbReference>
<feature type="transmembrane region" description="Helical" evidence="6">
    <location>
        <begin position="139"/>
        <end position="158"/>
    </location>
</feature>
<keyword evidence="3 6" id="KW-0812">Transmembrane</keyword>
<evidence type="ECO:0000313" key="8">
    <source>
        <dbReference type="EMBL" id="MDW8801535.1"/>
    </source>
</evidence>
<evidence type="ECO:0000256" key="3">
    <source>
        <dbReference type="ARBA" id="ARBA00022692"/>
    </source>
</evidence>
<accession>A0ABU4JTQ5</accession>
<dbReference type="SUPFAM" id="SSF103473">
    <property type="entry name" value="MFS general substrate transporter"/>
    <property type="match status" value="1"/>
</dbReference>
<dbReference type="PANTHER" id="PTHR23531">
    <property type="entry name" value="QUINOLENE RESISTANCE PROTEIN NORA"/>
    <property type="match status" value="1"/>
</dbReference>
<feature type="transmembrane region" description="Helical" evidence="6">
    <location>
        <begin position="245"/>
        <end position="263"/>
    </location>
</feature>
<feature type="transmembrane region" description="Helical" evidence="6">
    <location>
        <begin position="298"/>
        <end position="318"/>
    </location>
</feature>
<dbReference type="InterPro" id="IPR036259">
    <property type="entry name" value="MFS_trans_sf"/>
</dbReference>
<keyword evidence="5 6" id="KW-0472">Membrane</keyword>